<name>A0A381YKR7_9ZZZZ</name>
<evidence type="ECO:0000256" key="2">
    <source>
        <dbReference type="ARBA" id="ARBA00022490"/>
    </source>
</evidence>
<dbReference type="Gene3D" id="3.30.230.80">
    <property type="match status" value="1"/>
</dbReference>
<dbReference type="SUPFAM" id="SSF110942">
    <property type="entry name" value="HSP90 C-terminal domain"/>
    <property type="match status" value="1"/>
</dbReference>
<keyword evidence="3" id="KW-0547">Nucleotide-binding</keyword>
<evidence type="ECO:0000256" key="5">
    <source>
        <dbReference type="ARBA" id="ARBA00023016"/>
    </source>
</evidence>
<dbReference type="SUPFAM" id="SSF54211">
    <property type="entry name" value="Ribosomal protein S5 domain 2-like"/>
    <property type="match status" value="1"/>
</dbReference>
<evidence type="ECO:0000256" key="3">
    <source>
        <dbReference type="ARBA" id="ARBA00022741"/>
    </source>
</evidence>
<organism evidence="7">
    <name type="scientific">marine metagenome</name>
    <dbReference type="NCBI Taxonomy" id="408172"/>
    <lineage>
        <taxon>unclassified sequences</taxon>
        <taxon>metagenomes</taxon>
        <taxon>ecological metagenomes</taxon>
    </lineage>
</organism>
<dbReference type="InterPro" id="IPR020568">
    <property type="entry name" value="Ribosomal_Su5_D2-typ_SF"/>
</dbReference>
<dbReference type="InterPro" id="IPR037196">
    <property type="entry name" value="HSP90_C"/>
</dbReference>
<reference evidence="7" key="1">
    <citation type="submission" date="2018-05" db="EMBL/GenBank/DDBJ databases">
        <authorList>
            <person name="Lanie J.A."/>
            <person name="Ng W.-L."/>
            <person name="Kazmierczak K.M."/>
            <person name="Andrzejewski T.M."/>
            <person name="Davidsen T.M."/>
            <person name="Wayne K.J."/>
            <person name="Tettelin H."/>
            <person name="Glass J.I."/>
            <person name="Rusch D."/>
            <person name="Podicherti R."/>
            <person name="Tsui H.-C.T."/>
            <person name="Winkler M.E."/>
        </authorList>
    </citation>
    <scope>NUCLEOTIDE SEQUENCE</scope>
</reference>
<dbReference type="GO" id="GO:0140662">
    <property type="term" value="F:ATP-dependent protein folding chaperone"/>
    <property type="evidence" value="ECO:0007669"/>
    <property type="project" value="InterPro"/>
</dbReference>
<dbReference type="GO" id="GO:0005524">
    <property type="term" value="F:ATP binding"/>
    <property type="evidence" value="ECO:0007669"/>
    <property type="project" value="UniProtKB-KW"/>
</dbReference>
<sequence length="345" mass="39660">MFQQEGTRHGIHLYVKRIFIMDNCEALLPRYLRFAKGVVESNDLPLNVSREILQEDAVIKKIEKSVTTKILSELKSMMKKSGEDYITFYREFGKVLKEGVEVDQSNKEKIKDLLLFESSKTESGKYVSLKEYTDRMAIDQKEIYYLTGNSRSAVENSPHLEVFKKKEIEVLFMIEPVDEFILASFGEYDKKKLKSIAQGDINLGTEEEKKLADEKKKEASGKYKKLIKKVQDSLKDDVKEVRLSDRLTDSASCLVTDDGDMNPQMERIFAAMNQPVPETKRILELNPKHPVIETMNKLFTDDKQNSKINDYAALLYDQALLTEGISIKDPARFTRLISDLMVQAK</sequence>
<dbReference type="Gene3D" id="3.40.50.11260">
    <property type="match status" value="1"/>
</dbReference>
<dbReference type="PANTHER" id="PTHR11528">
    <property type="entry name" value="HEAT SHOCK PROTEIN 90 FAMILY MEMBER"/>
    <property type="match status" value="1"/>
</dbReference>
<keyword evidence="2" id="KW-0963">Cytoplasm</keyword>
<dbReference type="InterPro" id="IPR001404">
    <property type="entry name" value="Hsp90_fam"/>
</dbReference>
<dbReference type="GO" id="GO:0016887">
    <property type="term" value="F:ATP hydrolysis activity"/>
    <property type="evidence" value="ECO:0007669"/>
    <property type="project" value="InterPro"/>
</dbReference>
<accession>A0A381YKR7</accession>
<proteinExistence type="inferred from homology"/>
<dbReference type="AlphaFoldDB" id="A0A381YKR7"/>
<evidence type="ECO:0000313" key="7">
    <source>
        <dbReference type="EMBL" id="SVA77151.1"/>
    </source>
</evidence>
<evidence type="ECO:0000256" key="6">
    <source>
        <dbReference type="ARBA" id="ARBA00023186"/>
    </source>
</evidence>
<keyword evidence="4" id="KW-0067">ATP-binding</keyword>
<keyword evidence="6" id="KW-0143">Chaperone</keyword>
<evidence type="ECO:0000256" key="4">
    <source>
        <dbReference type="ARBA" id="ARBA00022840"/>
    </source>
</evidence>
<dbReference type="Pfam" id="PF00183">
    <property type="entry name" value="HSP90"/>
    <property type="match status" value="1"/>
</dbReference>
<dbReference type="FunFam" id="1.20.120.790:FF:000006">
    <property type="entry name" value="Chaperone protein HtpG"/>
    <property type="match status" value="1"/>
</dbReference>
<dbReference type="EMBL" id="UINC01018378">
    <property type="protein sequence ID" value="SVA77151.1"/>
    <property type="molecule type" value="Genomic_DNA"/>
</dbReference>
<evidence type="ECO:0008006" key="8">
    <source>
        <dbReference type="Google" id="ProtNLM"/>
    </source>
</evidence>
<dbReference type="GO" id="GO:0051082">
    <property type="term" value="F:unfolded protein binding"/>
    <property type="evidence" value="ECO:0007669"/>
    <property type="project" value="InterPro"/>
</dbReference>
<dbReference type="Gene3D" id="1.20.120.790">
    <property type="entry name" value="Heat shock protein 90, C-terminal domain"/>
    <property type="match status" value="1"/>
</dbReference>
<gene>
    <name evidence="7" type="ORF">METZ01_LOCUS130005</name>
</gene>
<comment type="similarity">
    <text evidence="1">Belongs to the heat shock protein 90 family.</text>
</comment>
<keyword evidence="5" id="KW-0346">Stress response</keyword>
<evidence type="ECO:0000256" key="1">
    <source>
        <dbReference type="ARBA" id="ARBA00008239"/>
    </source>
</evidence>
<protein>
    <recommendedName>
        <fullName evidence="8">Heat shock protein 90</fullName>
    </recommendedName>
</protein>